<dbReference type="InterPro" id="IPR013096">
    <property type="entry name" value="Cupin_2"/>
</dbReference>
<dbReference type="Gene3D" id="2.60.120.10">
    <property type="entry name" value="Jelly Rolls"/>
    <property type="match status" value="1"/>
</dbReference>
<proteinExistence type="predicted"/>
<protein>
    <recommendedName>
        <fullName evidence="2">Cupin type-2 domain-containing protein</fullName>
    </recommendedName>
</protein>
<keyword evidence="4" id="KW-1185">Reference proteome</keyword>
<feature type="domain" description="Cupin type-2" evidence="2">
    <location>
        <begin position="127"/>
        <end position="194"/>
    </location>
</feature>
<accession>A0ABM8AAX5</accession>
<name>A0ABM8AAX5_9DEIO</name>
<keyword evidence="1" id="KW-0479">Metal-binding</keyword>
<evidence type="ECO:0000313" key="3">
    <source>
        <dbReference type="EMBL" id="BDP40905.1"/>
    </source>
</evidence>
<dbReference type="PANTHER" id="PTHR35848:SF9">
    <property type="entry name" value="SLL1358 PROTEIN"/>
    <property type="match status" value="1"/>
</dbReference>
<evidence type="ECO:0000259" key="2">
    <source>
        <dbReference type="Pfam" id="PF07883"/>
    </source>
</evidence>
<organism evidence="3 4">
    <name type="scientific">Deinococcus aetherius</name>
    <dbReference type="NCBI Taxonomy" id="200252"/>
    <lineage>
        <taxon>Bacteria</taxon>
        <taxon>Thermotogati</taxon>
        <taxon>Deinococcota</taxon>
        <taxon>Deinococci</taxon>
        <taxon>Deinococcales</taxon>
        <taxon>Deinococcaceae</taxon>
        <taxon>Deinococcus</taxon>
    </lineage>
</organism>
<dbReference type="InterPro" id="IPR014710">
    <property type="entry name" value="RmlC-like_jellyroll"/>
</dbReference>
<sequence length="207" mass="22607">MPSDCSSVQGGATIGKVGSSGIIIRDEQSGEDMKLTLELKDGHFYLVTGGFYAPVTHALPETHLPEVNARFEAMKAQLTEWFSDTPAITSLPERPIVSTANAPHYTWASICDGWRLASAPTLSVIQERMPPGTAEERHRHSRVRQFFFVLGGVLTLEVEGTAHRLGPRQGLEVAPGQVHQARNEGEGDAEFLVISDGVSREDRQETT</sequence>
<dbReference type="PANTHER" id="PTHR35848">
    <property type="entry name" value="OXALATE-BINDING PROTEIN"/>
    <property type="match status" value="1"/>
</dbReference>
<dbReference type="SUPFAM" id="SSF51182">
    <property type="entry name" value="RmlC-like cupins"/>
    <property type="match status" value="1"/>
</dbReference>
<dbReference type="EMBL" id="AP026560">
    <property type="protein sequence ID" value="BDP40905.1"/>
    <property type="molecule type" value="Genomic_DNA"/>
</dbReference>
<evidence type="ECO:0000256" key="1">
    <source>
        <dbReference type="ARBA" id="ARBA00022723"/>
    </source>
</evidence>
<gene>
    <name evidence="3" type="ORF">DAETH_08740</name>
</gene>
<dbReference type="InterPro" id="IPR011051">
    <property type="entry name" value="RmlC_Cupin_sf"/>
</dbReference>
<dbReference type="Proteomes" id="UP001064971">
    <property type="component" value="Chromosome"/>
</dbReference>
<dbReference type="InterPro" id="IPR051610">
    <property type="entry name" value="GPI/OXD"/>
</dbReference>
<reference evidence="3" key="1">
    <citation type="submission" date="2022-07" db="EMBL/GenBank/DDBJ databases">
        <title>Complete Genome Sequence of the Radioresistant Bacterium Deinococcus aetherius ST0316, Isolated from the Air Dust collected in Lower Stratosphere above Japan.</title>
        <authorList>
            <person name="Satoh K."/>
            <person name="Hagiwara K."/>
            <person name="Katsumata K."/>
            <person name="Kubo A."/>
            <person name="Yokobori S."/>
            <person name="Yamagishi A."/>
            <person name="Oono Y."/>
            <person name="Narumi I."/>
        </authorList>
    </citation>
    <scope>NUCLEOTIDE SEQUENCE</scope>
    <source>
        <strain evidence="3">ST0316</strain>
    </source>
</reference>
<evidence type="ECO:0000313" key="4">
    <source>
        <dbReference type="Proteomes" id="UP001064971"/>
    </source>
</evidence>
<dbReference type="Pfam" id="PF07883">
    <property type="entry name" value="Cupin_2"/>
    <property type="match status" value="1"/>
</dbReference>